<reference evidence="1 2" key="1">
    <citation type="journal article" date="2009" name="Stand. Genomic Sci.">
        <title>Complete genome sequence of Desulfotomaculum acetoxidans type strain (5575).</title>
        <authorList>
            <person name="Spring S."/>
            <person name="Lapidus A."/>
            <person name="Schroder M."/>
            <person name="Gleim D."/>
            <person name="Sims D."/>
            <person name="Meincke L."/>
            <person name="Glavina Del Rio T."/>
            <person name="Tice H."/>
            <person name="Copeland A."/>
            <person name="Cheng J.F."/>
            <person name="Lucas S."/>
            <person name="Chen F."/>
            <person name="Nolan M."/>
            <person name="Bruce D."/>
            <person name="Goodwin L."/>
            <person name="Pitluck S."/>
            <person name="Ivanova N."/>
            <person name="Mavromatis K."/>
            <person name="Mikhailova N."/>
            <person name="Pati A."/>
            <person name="Chen A."/>
            <person name="Palaniappan K."/>
            <person name="Land M."/>
            <person name="Hauser L."/>
            <person name="Chang Y.J."/>
            <person name="Jeffries C.D."/>
            <person name="Chain P."/>
            <person name="Saunders E."/>
            <person name="Brettin T."/>
            <person name="Detter J.C."/>
            <person name="Goker M."/>
            <person name="Bristow J."/>
            <person name="Eisen J.A."/>
            <person name="Markowitz V."/>
            <person name="Hugenholtz P."/>
            <person name="Kyrpides N.C."/>
            <person name="Klenk H.P."/>
            <person name="Han C."/>
        </authorList>
    </citation>
    <scope>NUCLEOTIDE SEQUENCE [LARGE SCALE GENOMIC DNA]</scope>
    <source>
        <strain evidence="2">ATCC 49208 / DSM 771 / VKM B-1644</strain>
    </source>
</reference>
<proteinExistence type="predicted"/>
<sequence>MSLEINPFTLFLILILLILSMQPNSEDELDEFAGALEAIKESTTHFRTGLARIQGIIN</sequence>
<organism evidence="1 2">
    <name type="scientific">Desulfofarcimen acetoxidans (strain ATCC 49208 / DSM 771 / KCTC 5769 / VKM B-1644 / 5575)</name>
    <name type="common">Desulfotomaculum acetoxidans</name>
    <dbReference type="NCBI Taxonomy" id="485916"/>
    <lineage>
        <taxon>Bacteria</taxon>
        <taxon>Bacillati</taxon>
        <taxon>Bacillota</taxon>
        <taxon>Clostridia</taxon>
        <taxon>Eubacteriales</taxon>
        <taxon>Peptococcaceae</taxon>
        <taxon>Desulfofarcimen</taxon>
    </lineage>
</organism>
<dbReference type="RefSeq" id="WP_015757292.1">
    <property type="nucleotide sequence ID" value="NC_013216.1"/>
</dbReference>
<dbReference type="EMBL" id="CP001720">
    <property type="protein sequence ID" value="ACV62581.1"/>
    <property type="molecule type" value="Genomic_DNA"/>
</dbReference>
<dbReference type="AlphaFoldDB" id="C8VX05"/>
<dbReference type="KEGG" id="dae:Dtox_1724"/>
<evidence type="ECO:0000313" key="2">
    <source>
        <dbReference type="Proteomes" id="UP000002217"/>
    </source>
</evidence>
<gene>
    <name evidence="1" type="ordered locus">Dtox_1724</name>
</gene>
<keyword evidence="2" id="KW-1185">Reference proteome</keyword>
<protein>
    <submittedName>
        <fullName evidence="1">Uncharacterized protein</fullName>
    </submittedName>
</protein>
<name>C8VX05_DESAS</name>
<dbReference type="Proteomes" id="UP000002217">
    <property type="component" value="Chromosome"/>
</dbReference>
<evidence type="ECO:0000313" key="1">
    <source>
        <dbReference type="EMBL" id="ACV62581.1"/>
    </source>
</evidence>
<dbReference type="STRING" id="485916.Dtox_1724"/>
<accession>C8VX05</accession>
<dbReference type="HOGENOM" id="CLU_2971956_0_0_9"/>